<dbReference type="Proteomes" id="UP000237000">
    <property type="component" value="Unassembled WGS sequence"/>
</dbReference>
<dbReference type="AlphaFoldDB" id="A0A2P5CFC3"/>
<evidence type="ECO:0000313" key="2">
    <source>
        <dbReference type="Proteomes" id="UP000237000"/>
    </source>
</evidence>
<dbReference type="OrthoDB" id="10323099at2759"/>
<organism evidence="1 2">
    <name type="scientific">Trema orientale</name>
    <name type="common">Charcoal tree</name>
    <name type="synonym">Celtis orientalis</name>
    <dbReference type="NCBI Taxonomy" id="63057"/>
    <lineage>
        <taxon>Eukaryota</taxon>
        <taxon>Viridiplantae</taxon>
        <taxon>Streptophyta</taxon>
        <taxon>Embryophyta</taxon>
        <taxon>Tracheophyta</taxon>
        <taxon>Spermatophyta</taxon>
        <taxon>Magnoliopsida</taxon>
        <taxon>eudicotyledons</taxon>
        <taxon>Gunneridae</taxon>
        <taxon>Pentapetalae</taxon>
        <taxon>rosids</taxon>
        <taxon>fabids</taxon>
        <taxon>Rosales</taxon>
        <taxon>Cannabaceae</taxon>
        <taxon>Trema</taxon>
    </lineage>
</organism>
<accession>A0A2P5CFC3</accession>
<dbReference type="EMBL" id="JXTC01000371">
    <property type="protein sequence ID" value="PON59753.1"/>
    <property type="molecule type" value="Genomic_DNA"/>
</dbReference>
<keyword evidence="2" id="KW-1185">Reference proteome</keyword>
<reference evidence="2" key="1">
    <citation type="submission" date="2016-06" db="EMBL/GenBank/DDBJ databases">
        <title>Parallel loss of symbiosis genes in relatives of nitrogen-fixing non-legume Parasponia.</title>
        <authorList>
            <person name="Van Velzen R."/>
            <person name="Holmer R."/>
            <person name="Bu F."/>
            <person name="Rutten L."/>
            <person name="Van Zeijl A."/>
            <person name="Liu W."/>
            <person name="Santuari L."/>
            <person name="Cao Q."/>
            <person name="Sharma T."/>
            <person name="Shen D."/>
            <person name="Roswanjaya Y."/>
            <person name="Wardhani T."/>
            <person name="Kalhor M.S."/>
            <person name="Jansen J."/>
            <person name="Van den Hoogen J."/>
            <person name="Gungor B."/>
            <person name="Hartog M."/>
            <person name="Hontelez J."/>
            <person name="Verver J."/>
            <person name="Yang W.-C."/>
            <person name="Schijlen E."/>
            <person name="Repin R."/>
            <person name="Schilthuizen M."/>
            <person name="Schranz E."/>
            <person name="Heidstra R."/>
            <person name="Miyata K."/>
            <person name="Fedorova E."/>
            <person name="Kohlen W."/>
            <person name="Bisseling T."/>
            <person name="Smit S."/>
            <person name="Geurts R."/>
        </authorList>
    </citation>
    <scope>NUCLEOTIDE SEQUENCE [LARGE SCALE GENOMIC DNA]</scope>
    <source>
        <strain evidence="2">cv. RG33-2</strain>
    </source>
</reference>
<protein>
    <submittedName>
        <fullName evidence="1">Uncharacterized protein</fullName>
    </submittedName>
</protein>
<gene>
    <name evidence="1" type="ORF">TorRG33x02_286950</name>
</gene>
<comment type="caution">
    <text evidence="1">The sequence shown here is derived from an EMBL/GenBank/DDBJ whole genome shotgun (WGS) entry which is preliminary data.</text>
</comment>
<proteinExistence type="predicted"/>
<name>A0A2P5CFC3_TREOI</name>
<dbReference type="InParanoid" id="A0A2P5CFC3"/>
<sequence>MAGHGEVPQPAFLFRQVPFTEECLGEFVLHGPIHVVHEHVSLPILSVPSHEPSRVDGAHPPGRVLEVPSGRVDHDQVPLRVVHVTRQVLQRELTPGESGVPHHLAVLGRTDPHELVGLVDLGVVFHVVRLQAGQTTPNLLDPGLVLLEEDRTAAVVEGGPHEAVVAQSEDEEVAGRLLLEDPHGDRDLLEGLLGGHVGRRVVDQGVGQRRRRFGAGLYQGLGGGTVECRPLIIVIVIILI</sequence>
<evidence type="ECO:0000313" key="1">
    <source>
        <dbReference type="EMBL" id="PON59753.1"/>
    </source>
</evidence>